<feature type="domain" description="HTH araC/xylS-type" evidence="7">
    <location>
        <begin position="94"/>
        <end position="192"/>
    </location>
</feature>
<dbReference type="SUPFAM" id="SSF46689">
    <property type="entry name" value="Homeodomain-like"/>
    <property type="match status" value="2"/>
</dbReference>
<dbReference type="InterPro" id="IPR018060">
    <property type="entry name" value="HTH_AraC"/>
</dbReference>
<comment type="cofactor">
    <cofactor evidence="1">
        <name>Zn(2+)</name>
        <dbReference type="ChEBI" id="CHEBI:29105"/>
    </cofactor>
</comment>
<evidence type="ECO:0000259" key="7">
    <source>
        <dbReference type="PROSITE" id="PS01124"/>
    </source>
</evidence>
<dbReference type="InterPro" id="IPR035451">
    <property type="entry name" value="Ada-like_dom_sf"/>
</dbReference>
<evidence type="ECO:0000313" key="9">
    <source>
        <dbReference type="Proteomes" id="UP000036045"/>
    </source>
</evidence>
<dbReference type="Pfam" id="PF12833">
    <property type="entry name" value="HTH_18"/>
    <property type="match status" value="1"/>
</dbReference>
<keyword evidence="6" id="KW-0804">Transcription</keyword>
<keyword evidence="2" id="KW-0808">Transferase</keyword>
<dbReference type="AlphaFoldDB" id="A0A0J1IHR6"/>
<sequence length="200" mass="23142">MTSNSIIIKECILVESYQWEAIHLNDPTYDGEFYYALKSTGTFCRPSCPSRTPNKKNVQIYYDAKEALNDGYRACKRCQPDILNWKGSRYELVKQVETYILQHYDEKLTLNHISTALSINSHHLHRTFKLVTGSTPLQFSHQVRIEKAKELLTTSSLSATHISFKVGYSSLSHFSKVFKDKEHISPSSFRNHIYRNSSKQ</sequence>
<dbReference type="GO" id="GO:0003700">
    <property type="term" value="F:DNA-binding transcription factor activity"/>
    <property type="evidence" value="ECO:0007669"/>
    <property type="project" value="InterPro"/>
</dbReference>
<dbReference type="GO" id="GO:0032259">
    <property type="term" value="P:methylation"/>
    <property type="evidence" value="ECO:0007669"/>
    <property type="project" value="UniProtKB-KW"/>
</dbReference>
<dbReference type="GO" id="GO:0008270">
    <property type="term" value="F:zinc ion binding"/>
    <property type="evidence" value="ECO:0007669"/>
    <property type="project" value="InterPro"/>
</dbReference>
<dbReference type="PANTHER" id="PTHR43280:SF2">
    <property type="entry name" value="HTH-TYPE TRANSCRIPTIONAL REGULATOR EXSA"/>
    <property type="match status" value="1"/>
</dbReference>
<proteinExistence type="predicted"/>
<dbReference type="SMART" id="SM00342">
    <property type="entry name" value="HTH_ARAC"/>
    <property type="match status" value="1"/>
</dbReference>
<evidence type="ECO:0000256" key="3">
    <source>
        <dbReference type="ARBA" id="ARBA00023015"/>
    </source>
</evidence>
<name>A0A0J1IHR6_NIACI</name>
<reference evidence="8 9" key="1">
    <citation type="submission" date="2015-05" db="EMBL/GenBank/DDBJ databases">
        <title>Whole genome sequence and identification of bacterial endophytes from Costus igneus.</title>
        <authorList>
            <person name="Lee Y.P."/>
            <person name="Gan H.M."/>
            <person name="Eng W."/>
            <person name="Wheatley M.S."/>
            <person name="Caraballo A."/>
            <person name="Polter S."/>
            <person name="Savka M.A."/>
            <person name="Hudson A.O."/>
        </authorList>
    </citation>
    <scope>NUCLEOTIDE SEQUENCE [LARGE SCALE GENOMIC DNA]</scope>
    <source>
        <strain evidence="8 9">RIT379</strain>
    </source>
</reference>
<evidence type="ECO:0000256" key="2">
    <source>
        <dbReference type="ARBA" id="ARBA00022603"/>
    </source>
</evidence>
<dbReference type="InterPro" id="IPR016220">
    <property type="entry name" value="Me-P-triester_DNA_alkyl-Trfase"/>
</dbReference>
<dbReference type="Pfam" id="PF02805">
    <property type="entry name" value="Ada_Zn_binding"/>
    <property type="match status" value="1"/>
</dbReference>
<dbReference type="EMBL" id="LDPH01000015">
    <property type="protein sequence ID" value="KLV25533.1"/>
    <property type="molecule type" value="Genomic_DNA"/>
</dbReference>
<evidence type="ECO:0000313" key="8">
    <source>
        <dbReference type="EMBL" id="KLV25533.1"/>
    </source>
</evidence>
<evidence type="ECO:0000256" key="5">
    <source>
        <dbReference type="ARBA" id="ARBA00023159"/>
    </source>
</evidence>
<protein>
    <recommendedName>
        <fullName evidence="7">HTH araC/xylS-type domain-containing protein</fullName>
    </recommendedName>
</protein>
<keyword evidence="3" id="KW-0805">Transcription regulation</keyword>
<comment type="caution">
    <text evidence="8">The sequence shown here is derived from an EMBL/GenBank/DDBJ whole genome shotgun (WGS) entry which is preliminary data.</text>
</comment>
<accession>A0A0J1IHR6</accession>
<keyword evidence="5" id="KW-0010">Activator</keyword>
<dbReference type="PATRIC" id="fig|1397.4.peg.1244"/>
<dbReference type="GO" id="GO:0043565">
    <property type="term" value="F:sequence-specific DNA binding"/>
    <property type="evidence" value="ECO:0007669"/>
    <property type="project" value="InterPro"/>
</dbReference>
<dbReference type="SUPFAM" id="SSF57884">
    <property type="entry name" value="Ada DNA repair protein, N-terminal domain (N-Ada 10)"/>
    <property type="match status" value="1"/>
</dbReference>
<keyword evidence="4" id="KW-0238">DNA-binding</keyword>
<evidence type="ECO:0000256" key="1">
    <source>
        <dbReference type="ARBA" id="ARBA00001947"/>
    </source>
</evidence>
<dbReference type="InterPro" id="IPR009057">
    <property type="entry name" value="Homeodomain-like_sf"/>
</dbReference>
<dbReference type="Gene3D" id="3.40.10.10">
    <property type="entry name" value="DNA Methylphosphotriester Repair Domain"/>
    <property type="match status" value="1"/>
</dbReference>
<evidence type="ECO:0000256" key="6">
    <source>
        <dbReference type="ARBA" id="ARBA00023163"/>
    </source>
</evidence>
<evidence type="ECO:0000256" key="4">
    <source>
        <dbReference type="ARBA" id="ARBA00023125"/>
    </source>
</evidence>
<gene>
    <name evidence="8" type="ORF">ABW02_15315</name>
</gene>
<keyword evidence="2" id="KW-0489">Methyltransferase</keyword>
<dbReference type="PIRSF" id="PIRSF000408">
    <property type="entry name" value="Alkyltransferas_AdaA"/>
    <property type="match status" value="1"/>
</dbReference>
<organism evidence="8 9">
    <name type="scientific">Niallia circulans</name>
    <name type="common">Bacillus circulans</name>
    <dbReference type="NCBI Taxonomy" id="1397"/>
    <lineage>
        <taxon>Bacteria</taxon>
        <taxon>Bacillati</taxon>
        <taxon>Bacillota</taxon>
        <taxon>Bacilli</taxon>
        <taxon>Bacillales</taxon>
        <taxon>Bacillaceae</taxon>
        <taxon>Niallia</taxon>
    </lineage>
</organism>
<keyword evidence="9" id="KW-1185">Reference proteome</keyword>
<dbReference type="PROSITE" id="PS01124">
    <property type="entry name" value="HTH_ARAC_FAMILY_2"/>
    <property type="match status" value="1"/>
</dbReference>
<dbReference type="Gene3D" id="1.10.10.60">
    <property type="entry name" value="Homeodomain-like"/>
    <property type="match status" value="2"/>
</dbReference>
<dbReference type="InterPro" id="IPR004026">
    <property type="entry name" value="Ada_DNA_repair_Zn-bd"/>
</dbReference>
<dbReference type="Proteomes" id="UP000036045">
    <property type="component" value="Unassembled WGS sequence"/>
</dbReference>
<dbReference type="PANTHER" id="PTHR43280">
    <property type="entry name" value="ARAC-FAMILY TRANSCRIPTIONAL REGULATOR"/>
    <property type="match status" value="1"/>
</dbReference>
<dbReference type="GO" id="GO:0006281">
    <property type="term" value="P:DNA repair"/>
    <property type="evidence" value="ECO:0007669"/>
    <property type="project" value="InterPro"/>
</dbReference>
<dbReference type="GO" id="GO:0008168">
    <property type="term" value="F:methyltransferase activity"/>
    <property type="evidence" value="ECO:0007669"/>
    <property type="project" value="UniProtKB-KW"/>
</dbReference>